<evidence type="ECO:0000313" key="1">
    <source>
        <dbReference type="EMBL" id="KAF6765682.1"/>
    </source>
</evidence>
<organism evidence="1 2">
    <name type="scientific">Ephemerocybe angulata</name>
    <dbReference type="NCBI Taxonomy" id="980116"/>
    <lineage>
        <taxon>Eukaryota</taxon>
        <taxon>Fungi</taxon>
        <taxon>Dikarya</taxon>
        <taxon>Basidiomycota</taxon>
        <taxon>Agaricomycotina</taxon>
        <taxon>Agaricomycetes</taxon>
        <taxon>Agaricomycetidae</taxon>
        <taxon>Agaricales</taxon>
        <taxon>Agaricineae</taxon>
        <taxon>Psathyrellaceae</taxon>
        <taxon>Ephemerocybe</taxon>
    </lineage>
</organism>
<dbReference type="EMBL" id="JACGCI010000002">
    <property type="protein sequence ID" value="KAF6765682.1"/>
    <property type="molecule type" value="Genomic_DNA"/>
</dbReference>
<sequence length="366" mass="41650">MLRMPPTTFWEMEERAVMSALIKRMDEERDALSKNLHTLRIEQSASIRSSWWCDRRRCILSPGKYPALRRVEIKTFQRLPLFALPYPQLTHLKLVTQERESILLGIVKGCKALECLAIALPQQKDTTPGPISVVHTGLTELHITIGSTNTGRFFIDGIQTPSLSILEITSNADCSGLVKRLMQRSKCSLTQFHFNLNITGQGRVRGINRHTTDNLLETLETVSNSLVDLTFKSRFKDLAWLEGLKPGRQMKSMTLDAGLLNPSLLSSEPGIKARTAAQIYRYFMQALNWTTNWMEGASELERENRDFAFMAGHIGGNPYTWGPDYFPEEVEDDDNEERCSLVERIEVLRGKVVISYEEPTGLRIRC</sequence>
<reference evidence="1 2" key="1">
    <citation type="submission" date="2020-07" db="EMBL/GenBank/DDBJ databases">
        <title>Comparative genomics of pyrophilous fungi reveals a link between fire events and developmental genes.</title>
        <authorList>
            <consortium name="DOE Joint Genome Institute"/>
            <person name="Steindorff A.S."/>
            <person name="Carver A."/>
            <person name="Calhoun S."/>
            <person name="Stillman K."/>
            <person name="Liu H."/>
            <person name="Lipzen A."/>
            <person name="Pangilinan J."/>
            <person name="Labutti K."/>
            <person name="Bruns T.D."/>
            <person name="Grigoriev I.V."/>
        </authorList>
    </citation>
    <scope>NUCLEOTIDE SEQUENCE [LARGE SCALE GENOMIC DNA]</scope>
    <source>
        <strain evidence="1 2">CBS 144469</strain>
    </source>
</reference>
<accession>A0A8H6IJV2</accession>
<protein>
    <submittedName>
        <fullName evidence="1">Uncharacterized protein</fullName>
    </submittedName>
</protein>
<dbReference type="AlphaFoldDB" id="A0A8H6IJV2"/>
<proteinExistence type="predicted"/>
<gene>
    <name evidence="1" type="ORF">DFP72DRAFT_1058245</name>
</gene>
<name>A0A8H6IJV2_9AGAR</name>
<comment type="caution">
    <text evidence="1">The sequence shown here is derived from an EMBL/GenBank/DDBJ whole genome shotgun (WGS) entry which is preliminary data.</text>
</comment>
<dbReference type="Proteomes" id="UP000521943">
    <property type="component" value="Unassembled WGS sequence"/>
</dbReference>
<evidence type="ECO:0000313" key="2">
    <source>
        <dbReference type="Proteomes" id="UP000521943"/>
    </source>
</evidence>
<keyword evidence="2" id="KW-1185">Reference proteome</keyword>